<proteinExistence type="inferred from homology"/>
<dbReference type="SUPFAM" id="SSF53448">
    <property type="entry name" value="Nucleotide-diphospho-sugar transferases"/>
    <property type="match status" value="1"/>
</dbReference>
<dbReference type="PANTHER" id="PTHR32385:SF15">
    <property type="entry name" value="INOSITOL PHOSPHOCERAMIDE MANNOSYLTRANSFERASE 1"/>
    <property type="match status" value="1"/>
</dbReference>
<dbReference type="PANTHER" id="PTHR32385">
    <property type="entry name" value="MANNOSYL PHOSPHORYLINOSITOL CERAMIDE SYNTHASE"/>
    <property type="match status" value="1"/>
</dbReference>
<evidence type="ECO:0000256" key="1">
    <source>
        <dbReference type="ARBA" id="ARBA00009003"/>
    </source>
</evidence>
<dbReference type="EMBL" id="CAJPDT010000285">
    <property type="protein sequence ID" value="CAF9942875.1"/>
    <property type="molecule type" value="Genomic_DNA"/>
</dbReference>
<keyword evidence="4" id="KW-1185">Reference proteome</keyword>
<dbReference type="InterPro" id="IPR007577">
    <property type="entry name" value="GlycoTrfase_DXD_sugar-bd_CS"/>
</dbReference>
<reference evidence="3" key="1">
    <citation type="submission" date="2021-03" db="EMBL/GenBank/DDBJ databases">
        <authorList>
            <person name="Tagirdzhanova G."/>
        </authorList>
    </citation>
    <scope>NUCLEOTIDE SEQUENCE</scope>
</reference>
<dbReference type="OrthoDB" id="3647at2759"/>
<name>A0A8H3PKP1_9LECA</name>
<evidence type="ECO:0000313" key="3">
    <source>
        <dbReference type="EMBL" id="CAF9942875.1"/>
    </source>
</evidence>
<dbReference type="InterPro" id="IPR029044">
    <property type="entry name" value="Nucleotide-diphossugar_trans"/>
</dbReference>
<dbReference type="GO" id="GO:0051999">
    <property type="term" value="P:mannosyl-inositol phosphorylceramide biosynthetic process"/>
    <property type="evidence" value="ECO:0007669"/>
    <property type="project" value="TreeGrafter"/>
</dbReference>
<accession>A0A8H3PKP1</accession>
<gene>
    <name evidence="3" type="ORF">IMSHALPRED_005268</name>
</gene>
<comment type="similarity">
    <text evidence="1">Belongs to the glycosyltransferase 32 family.</text>
</comment>
<evidence type="ECO:0008006" key="5">
    <source>
        <dbReference type="Google" id="ProtNLM"/>
    </source>
</evidence>
<dbReference type="GO" id="GO:0016020">
    <property type="term" value="C:membrane"/>
    <property type="evidence" value="ECO:0007669"/>
    <property type="project" value="GOC"/>
</dbReference>
<dbReference type="Pfam" id="PF04488">
    <property type="entry name" value="Gly_transf_sug"/>
    <property type="match status" value="1"/>
</dbReference>
<evidence type="ECO:0000256" key="2">
    <source>
        <dbReference type="ARBA" id="ARBA00022679"/>
    </source>
</evidence>
<organism evidence="3 4">
    <name type="scientific">Imshaugia aleurites</name>
    <dbReference type="NCBI Taxonomy" id="172621"/>
    <lineage>
        <taxon>Eukaryota</taxon>
        <taxon>Fungi</taxon>
        <taxon>Dikarya</taxon>
        <taxon>Ascomycota</taxon>
        <taxon>Pezizomycotina</taxon>
        <taxon>Lecanoromycetes</taxon>
        <taxon>OSLEUM clade</taxon>
        <taxon>Lecanoromycetidae</taxon>
        <taxon>Lecanorales</taxon>
        <taxon>Lecanorineae</taxon>
        <taxon>Parmeliaceae</taxon>
        <taxon>Imshaugia</taxon>
    </lineage>
</organism>
<comment type="caution">
    <text evidence="3">The sequence shown here is derived from an EMBL/GenBank/DDBJ whole genome shotgun (WGS) entry which is preliminary data.</text>
</comment>
<dbReference type="GO" id="GO:0000030">
    <property type="term" value="F:mannosyltransferase activity"/>
    <property type="evidence" value="ECO:0007669"/>
    <property type="project" value="TreeGrafter"/>
</dbReference>
<dbReference type="InterPro" id="IPR051706">
    <property type="entry name" value="Glycosyltransferase_domain"/>
</dbReference>
<dbReference type="Gene3D" id="3.90.550.20">
    <property type="match status" value="1"/>
</dbReference>
<sequence>MVELYFTVTRPCEAFVINEEVYVLISAHQTFLDVYGNGEFIHHRTSAIRQLPTLVLDRQGQVLRPTINEDIATYAVEQIAEGLYVVRSGNLHVSALPDGRVAFVPHRGTWEIFHLKAYNLALQSILQDLPALPHTISSSAIPKIIHQTSKSLEPPPECQDNINRLMTMNPGWAYRYWSHRDAHDFIYEYYGWEILDAYFKITACYGAARADLFRYLLVYQIGGIYLDVKSSVTTPFDDIVRNDDQYLLSQWRNGEESRYRGFGLHADLVNVIPDGEYQQWHIIAAAGHKFLEAVILRVLRNIDSYRVELDGTGWIGVLRTTGPIAYSLAIHPHRKTQLHRMIDAEKAGFLFKAVPRPETTAHYTTFSIPIVS</sequence>
<protein>
    <recommendedName>
        <fullName evidence="5">Glycosyltransferase</fullName>
    </recommendedName>
</protein>
<dbReference type="AlphaFoldDB" id="A0A8H3PKP1"/>
<evidence type="ECO:0000313" key="4">
    <source>
        <dbReference type="Proteomes" id="UP000664534"/>
    </source>
</evidence>
<keyword evidence="2" id="KW-0808">Transferase</keyword>
<dbReference type="Proteomes" id="UP000664534">
    <property type="component" value="Unassembled WGS sequence"/>
</dbReference>